<dbReference type="InterPro" id="IPR030678">
    <property type="entry name" value="Peptide/Ni-bd"/>
</dbReference>
<dbReference type="PANTHER" id="PTHR30290:SF9">
    <property type="entry name" value="OLIGOPEPTIDE-BINDING PROTEIN APPA"/>
    <property type="match status" value="1"/>
</dbReference>
<dbReference type="CDD" id="cd08498">
    <property type="entry name" value="PBP2_NikA_DppA_OppA_like_2"/>
    <property type="match status" value="1"/>
</dbReference>
<proteinExistence type="inferred from homology"/>
<evidence type="ECO:0000259" key="5">
    <source>
        <dbReference type="Pfam" id="PF00496"/>
    </source>
</evidence>
<dbReference type="InterPro" id="IPR000914">
    <property type="entry name" value="SBP_5_dom"/>
</dbReference>
<keyword evidence="7" id="KW-1185">Reference proteome</keyword>
<evidence type="ECO:0000313" key="6">
    <source>
        <dbReference type="EMBL" id="TNJ63610.1"/>
    </source>
</evidence>
<feature type="domain" description="Solute-binding protein family 5" evidence="5">
    <location>
        <begin position="82"/>
        <end position="437"/>
    </location>
</feature>
<organism evidence="6 7">
    <name type="scientific">Paenibacillus hemerocallicola</name>
    <dbReference type="NCBI Taxonomy" id="1172614"/>
    <lineage>
        <taxon>Bacteria</taxon>
        <taxon>Bacillati</taxon>
        <taxon>Bacillota</taxon>
        <taxon>Bacilli</taxon>
        <taxon>Bacillales</taxon>
        <taxon>Paenibacillaceae</taxon>
        <taxon>Paenibacillus</taxon>
    </lineage>
</organism>
<protein>
    <submittedName>
        <fullName evidence="6">ABC transporter substrate-binding protein</fullName>
    </submittedName>
</protein>
<dbReference type="AlphaFoldDB" id="A0A5C4T4H4"/>
<dbReference type="PIRSF" id="PIRSF002741">
    <property type="entry name" value="MppA"/>
    <property type="match status" value="1"/>
</dbReference>
<keyword evidence="2" id="KW-0813">Transport</keyword>
<evidence type="ECO:0000256" key="2">
    <source>
        <dbReference type="ARBA" id="ARBA00022448"/>
    </source>
</evidence>
<dbReference type="GO" id="GO:0043190">
    <property type="term" value="C:ATP-binding cassette (ABC) transporter complex"/>
    <property type="evidence" value="ECO:0007669"/>
    <property type="project" value="InterPro"/>
</dbReference>
<evidence type="ECO:0000313" key="7">
    <source>
        <dbReference type="Proteomes" id="UP000307943"/>
    </source>
</evidence>
<comment type="similarity">
    <text evidence="1">Belongs to the bacterial solute-binding protein 5 family.</text>
</comment>
<dbReference type="Pfam" id="PF00496">
    <property type="entry name" value="SBP_bac_5"/>
    <property type="match status" value="1"/>
</dbReference>
<gene>
    <name evidence="6" type="ORF">FE784_24435</name>
</gene>
<dbReference type="Gene3D" id="3.10.105.10">
    <property type="entry name" value="Dipeptide-binding Protein, Domain 3"/>
    <property type="match status" value="1"/>
</dbReference>
<dbReference type="EMBL" id="VDCQ01000040">
    <property type="protein sequence ID" value="TNJ63610.1"/>
    <property type="molecule type" value="Genomic_DNA"/>
</dbReference>
<feature type="signal peptide" evidence="4">
    <location>
        <begin position="1"/>
        <end position="20"/>
    </location>
</feature>
<dbReference type="Gene3D" id="3.90.76.10">
    <property type="entry name" value="Dipeptide-binding Protein, Domain 1"/>
    <property type="match status" value="1"/>
</dbReference>
<dbReference type="SUPFAM" id="SSF53850">
    <property type="entry name" value="Periplasmic binding protein-like II"/>
    <property type="match status" value="1"/>
</dbReference>
<feature type="chain" id="PRO_5039060366" evidence="4">
    <location>
        <begin position="21"/>
        <end position="518"/>
    </location>
</feature>
<dbReference type="OrthoDB" id="9796817at2"/>
<evidence type="ECO:0000256" key="4">
    <source>
        <dbReference type="SAM" id="SignalP"/>
    </source>
</evidence>
<comment type="caution">
    <text evidence="6">The sequence shown here is derived from an EMBL/GenBank/DDBJ whole genome shotgun (WGS) entry which is preliminary data.</text>
</comment>
<sequence>MKRRWSVGLSLMMAATIGLAGCSKSGSDATTGTAGAEKILTFALARDIASFDVQNYNASSLEAVHVNMYNHLLKNDPKQNKIPDLATAWEKIDDKTWRFKLKQGVKFHNGDPFTAADVKYSLEKVAKDPKSPDNANYKMITEVKIIDEHTVDILTEYPDPLILNRLARVGSYIMPSKYIQEKGWEYYLNNPVGTGPYKFSSWKKDDRVELVKNPDYFGEKPKWDKLIVRSIPDESTRVSELLTKGVDIAVNVPTSDVERINKNKGTQVVQAPSQRIMQLIVRTTPGTVTANPKVREAIDYAIDDKAIVDNILGGAGTPTTGAAGPGNIGFNSNLHNKTNFDKDRAKKLLAEAGYPNGLELSLTATNGSYMKDKETAEIITAMLGEVGIKVKLEILESSQFNAKIKNKSMGELHMIGVTNSIFDASNLIKRKFSTDGSKGETDYSNPEFDQLMKDAEFNMVAELRDSQIQRAQQILAADRPVIHMFQLKNNYGITDRIEFNPRIDEMFEADEILPKNGK</sequence>
<name>A0A5C4T4H4_9BACL</name>
<dbReference type="Gene3D" id="3.40.190.10">
    <property type="entry name" value="Periplasmic binding protein-like II"/>
    <property type="match status" value="1"/>
</dbReference>
<evidence type="ECO:0000256" key="3">
    <source>
        <dbReference type="ARBA" id="ARBA00022729"/>
    </source>
</evidence>
<keyword evidence="3 4" id="KW-0732">Signal</keyword>
<dbReference type="GO" id="GO:0042597">
    <property type="term" value="C:periplasmic space"/>
    <property type="evidence" value="ECO:0007669"/>
    <property type="project" value="UniProtKB-ARBA"/>
</dbReference>
<dbReference type="RefSeq" id="WP_139604883.1">
    <property type="nucleotide sequence ID" value="NZ_VDCQ01000040.1"/>
</dbReference>
<accession>A0A5C4T4H4</accession>
<dbReference type="GO" id="GO:1904680">
    <property type="term" value="F:peptide transmembrane transporter activity"/>
    <property type="evidence" value="ECO:0007669"/>
    <property type="project" value="TreeGrafter"/>
</dbReference>
<evidence type="ECO:0000256" key="1">
    <source>
        <dbReference type="ARBA" id="ARBA00005695"/>
    </source>
</evidence>
<dbReference type="Proteomes" id="UP000307943">
    <property type="component" value="Unassembled WGS sequence"/>
</dbReference>
<dbReference type="GO" id="GO:0015833">
    <property type="term" value="P:peptide transport"/>
    <property type="evidence" value="ECO:0007669"/>
    <property type="project" value="TreeGrafter"/>
</dbReference>
<dbReference type="PROSITE" id="PS51257">
    <property type="entry name" value="PROKAR_LIPOPROTEIN"/>
    <property type="match status" value="1"/>
</dbReference>
<dbReference type="InterPro" id="IPR039424">
    <property type="entry name" value="SBP_5"/>
</dbReference>
<reference evidence="6 7" key="1">
    <citation type="submission" date="2019-05" db="EMBL/GenBank/DDBJ databases">
        <title>We sequenced the genome of Paenibacillus hemerocallicola KCTC 33185 for further insight into its adaptation and study the phylogeny of Paenibacillus.</title>
        <authorList>
            <person name="Narsing Rao M.P."/>
        </authorList>
    </citation>
    <scope>NUCLEOTIDE SEQUENCE [LARGE SCALE GENOMIC DNA]</scope>
    <source>
        <strain evidence="6 7">KCTC 33185</strain>
    </source>
</reference>
<dbReference type="PANTHER" id="PTHR30290">
    <property type="entry name" value="PERIPLASMIC BINDING COMPONENT OF ABC TRANSPORTER"/>
    <property type="match status" value="1"/>
</dbReference>